<dbReference type="RefSeq" id="WP_248635293.1">
    <property type="nucleotide sequence ID" value="NZ_JALPTH010000019.1"/>
</dbReference>
<dbReference type="EMBL" id="JALPTH010000019">
    <property type="protein sequence ID" value="MCK8679590.1"/>
    <property type="molecule type" value="Genomic_DNA"/>
</dbReference>
<accession>A0ABT0IE59</accession>
<protein>
    <recommendedName>
        <fullName evidence="3">Gas vesicle protein</fullName>
    </recommendedName>
</protein>
<comment type="caution">
    <text evidence="1">The sequence shown here is derived from an EMBL/GenBank/DDBJ whole genome shotgun (WGS) entry which is preliminary data.</text>
</comment>
<proteinExistence type="predicted"/>
<keyword evidence="2" id="KW-1185">Reference proteome</keyword>
<organism evidence="1 2">
    <name type="scientific">Streptomyces lichenis</name>
    <dbReference type="NCBI Taxonomy" id="2306967"/>
    <lineage>
        <taxon>Bacteria</taxon>
        <taxon>Bacillati</taxon>
        <taxon>Actinomycetota</taxon>
        <taxon>Actinomycetes</taxon>
        <taxon>Kitasatosporales</taxon>
        <taxon>Streptomycetaceae</taxon>
        <taxon>Streptomyces</taxon>
    </lineage>
</organism>
<evidence type="ECO:0000313" key="1">
    <source>
        <dbReference type="EMBL" id="MCK8679590.1"/>
    </source>
</evidence>
<evidence type="ECO:0008006" key="3">
    <source>
        <dbReference type="Google" id="ProtNLM"/>
    </source>
</evidence>
<name>A0ABT0IE59_9ACTN</name>
<sequence length="143" mass="14794">MSGKKDRSTQGDAAAAPEVDAQLEVLLRMAEVAEDGRLGITLSTSGGVIAGSLVGSAAWARRWEQVVAQNAGPEQRSEDLALLPRTVQEALGDGEGAGKDGLHPFLHLVDVVFLSVHGTVSAPLWRGRTADVSGWALGGPTNG</sequence>
<dbReference type="Proteomes" id="UP001522868">
    <property type="component" value="Unassembled WGS sequence"/>
</dbReference>
<evidence type="ECO:0000313" key="2">
    <source>
        <dbReference type="Proteomes" id="UP001522868"/>
    </source>
</evidence>
<reference evidence="1 2" key="1">
    <citation type="submission" date="2022-04" db="EMBL/GenBank/DDBJ databases">
        <title>Streptomyces sp. nov. LCR6-01 isolated from Lichen of Dirinaria sp.</title>
        <authorList>
            <person name="Kanchanasin P."/>
            <person name="Tanasupawat S."/>
            <person name="Phongsopitanun W."/>
        </authorList>
    </citation>
    <scope>NUCLEOTIDE SEQUENCE [LARGE SCALE GENOMIC DNA]</scope>
    <source>
        <strain evidence="1 2">LCR6-01</strain>
    </source>
</reference>
<gene>
    <name evidence="1" type="ORF">M1O15_19780</name>
</gene>